<comment type="caution">
    <text evidence="1">The sequence shown here is derived from an EMBL/GenBank/DDBJ whole genome shotgun (WGS) entry which is preliminary data.</text>
</comment>
<dbReference type="Proteomes" id="UP000646749">
    <property type="component" value="Unassembled WGS sequence"/>
</dbReference>
<organism evidence="1 2">
    <name type="scientific">Plantactinospora endophytica</name>
    <dbReference type="NCBI Taxonomy" id="673535"/>
    <lineage>
        <taxon>Bacteria</taxon>
        <taxon>Bacillati</taxon>
        <taxon>Actinomycetota</taxon>
        <taxon>Actinomycetes</taxon>
        <taxon>Micromonosporales</taxon>
        <taxon>Micromonosporaceae</taxon>
        <taxon>Plantactinospora</taxon>
    </lineage>
</organism>
<dbReference type="RefSeq" id="WP_203868383.1">
    <property type="nucleotide sequence ID" value="NZ_BONW01000022.1"/>
</dbReference>
<proteinExistence type="predicted"/>
<keyword evidence="2" id="KW-1185">Reference proteome</keyword>
<evidence type="ECO:0000313" key="2">
    <source>
        <dbReference type="Proteomes" id="UP000646749"/>
    </source>
</evidence>
<gene>
    <name evidence="1" type="ORF">Pen02_48850</name>
</gene>
<dbReference type="EMBL" id="BONW01000022">
    <property type="protein sequence ID" value="GIG89949.1"/>
    <property type="molecule type" value="Genomic_DNA"/>
</dbReference>
<protein>
    <submittedName>
        <fullName evidence="1">Uncharacterized protein</fullName>
    </submittedName>
</protein>
<accession>A0ABQ4E5G4</accession>
<name>A0ABQ4E5G4_9ACTN</name>
<reference evidence="1 2" key="1">
    <citation type="submission" date="2021-01" db="EMBL/GenBank/DDBJ databases">
        <title>Whole genome shotgun sequence of Plantactinospora endophytica NBRC 110450.</title>
        <authorList>
            <person name="Komaki H."/>
            <person name="Tamura T."/>
        </authorList>
    </citation>
    <scope>NUCLEOTIDE SEQUENCE [LARGE SCALE GENOMIC DNA]</scope>
    <source>
        <strain evidence="1 2">NBRC 110450</strain>
    </source>
</reference>
<sequence length="302" mass="32238">MTALSRTAYAAFARARMAEARRVVLGHAVCAYTGVCLGCGRPGPCATLVAARRTLAHHTQRTTNQRPHHYGHRQLPMMTGDVSAPLPADELRAACLAVESALDRAGRQLSGVEHPLPSAGLARWGDALTDAWSALGLVYSGIAEARKLPDAIPTNVRDVLDGLAAARADAARAGEAAGRVRRQLAAAEDRLRRTSADRPALLAADRWRTAAARLDLVTARLAIGARAIDRYAAALANPSQALRPAAELRPATTVAVPPMVIAAGARTAGAVLLTLHPWTGWRGLLARLRRQRQLDHHRSPLW</sequence>
<evidence type="ECO:0000313" key="1">
    <source>
        <dbReference type="EMBL" id="GIG89949.1"/>
    </source>
</evidence>